<dbReference type="STRING" id="1945520.A1019T_01905"/>
<evidence type="ECO:0000313" key="23">
    <source>
        <dbReference type="Proteomes" id="UP000188169"/>
    </source>
</evidence>
<dbReference type="PROSITE" id="PS50975">
    <property type="entry name" value="ATP_GRASP"/>
    <property type="match status" value="1"/>
</dbReference>
<evidence type="ECO:0000256" key="4">
    <source>
        <dbReference type="ARBA" id="ARBA00013263"/>
    </source>
</evidence>
<dbReference type="GO" id="GO:0046872">
    <property type="term" value="F:metal ion binding"/>
    <property type="evidence" value="ECO:0007669"/>
    <property type="project" value="UniProtKB-KW"/>
</dbReference>
<dbReference type="InterPro" id="IPR005481">
    <property type="entry name" value="BC-like_N"/>
</dbReference>
<dbReference type="Pfam" id="PF02785">
    <property type="entry name" value="Biotin_carb_C"/>
    <property type="match status" value="1"/>
</dbReference>
<dbReference type="PROSITE" id="PS00867">
    <property type="entry name" value="CPSASE_2"/>
    <property type="match status" value="1"/>
</dbReference>
<evidence type="ECO:0000256" key="14">
    <source>
        <dbReference type="ARBA" id="ARBA00023160"/>
    </source>
</evidence>
<evidence type="ECO:0000256" key="16">
    <source>
        <dbReference type="ARBA" id="ARBA00033786"/>
    </source>
</evidence>
<comment type="function">
    <text evidence="1 19">This protein is a component of the acetyl coenzyme A carboxylase complex; first, biotin carboxylase catalyzes the carboxylation of the carrier protein and then the transcarboxylase transfers the carboxyl group to form malonyl-CoA.</text>
</comment>
<dbReference type="InterPro" id="IPR011054">
    <property type="entry name" value="Rudment_hybrid_motif"/>
</dbReference>
<accession>A0A1R4EHJ4</accession>
<keyword evidence="23" id="KW-1185">Reference proteome</keyword>
<dbReference type="RefSeq" id="WP_077449291.1">
    <property type="nucleotide sequence ID" value="NZ_FUGD01000112.1"/>
</dbReference>
<dbReference type="InterPro" id="IPR005482">
    <property type="entry name" value="Biotin_COase_C"/>
</dbReference>
<dbReference type="UniPathway" id="UPA00655">
    <property type="reaction ID" value="UER00711"/>
</dbReference>
<evidence type="ECO:0000256" key="9">
    <source>
        <dbReference type="ARBA" id="ARBA00022741"/>
    </source>
</evidence>
<dbReference type="GO" id="GO:0006633">
    <property type="term" value="P:fatty acid biosynthetic process"/>
    <property type="evidence" value="ECO:0007669"/>
    <property type="project" value="UniProtKB-KW"/>
</dbReference>
<reference evidence="23" key="1">
    <citation type="submission" date="2017-02" db="EMBL/GenBank/DDBJ databases">
        <authorList>
            <person name="Mornico D."/>
        </authorList>
    </citation>
    <scope>NUCLEOTIDE SEQUENCE [LARGE SCALE GENOMIC DNA]</scope>
</reference>
<keyword evidence="10 19" id="KW-0276">Fatty acid metabolism</keyword>
<dbReference type="InterPro" id="IPR011761">
    <property type="entry name" value="ATP-grasp"/>
</dbReference>
<dbReference type="PANTHER" id="PTHR48095:SF2">
    <property type="entry name" value="BIOTIN CARBOXYLASE, CHLOROPLASTIC"/>
    <property type="match status" value="1"/>
</dbReference>
<dbReference type="Gene3D" id="3.30.470.20">
    <property type="entry name" value="ATP-grasp fold, B domain"/>
    <property type="match status" value="1"/>
</dbReference>
<dbReference type="GO" id="GO:0005524">
    <property type="term" value="F:ATP binding"/>
    <property type="evidence" value="ECO:0007669"/>
    <property type="project" value="UniProtKB-UniRule"/>
</dbReference>
<dbReference type="InterPro" id="IPR011764">
    <property type="entry name" value="Biotin_carboxylation_dom"/>
</dbReference>
<dbReference type="NCBIfam" id="TIGR00514">
    <property type="entry name" value="accC"/>
    <property type="match status" value="1"/>
</dbReference>
<dbReference type="InterPro" id="IPR004549">
    <property type="entry name" value="Acetyl_CoA_COase_biotin_COase"/>
</dbReference>
<keyword evidence="9 18" id="KW-0547">Nucleotide-binding</keyword>
<evidence type="ECO:0000256" key="15">
    <source>
        <dbReference type="ARBA" id="ARBA00023267"/>
    </source>
</evidence>
<evidence type="ECO:0000256" key="6">
    <source>
        <dbReference type="ARBA" id="ARBA00022516"/>
    </source>
</evidence>
<dbReference type="InterPro" id="IPR051602">
    <property type="entry name" value="ACC_Biotin_Carboxylase"/>
</dbReference>
<dbReference type="EC" id="6.3.4.14" evidence="4 19"/>
<feature type="domain" description="ATP-grasp" evidence="20">
    <location>
        <begin position="120"/>
        <end position="315"/>
    </location>
</feature>
<evidence type="ECO:0000259" key="20">
    <source>
        <dbReference type="PROSITE" id="PS50975"/>
    </source>
</evidence>
<evidence type="ECO:0000256" key="7">
    <source>
        <dbReference type="ARBA" id="ARBA00022598"/>
    </source>
</evidence>
<evidence type="ECO:0000256" key="17">
    <source>
        <dbReference type="ARBA" id="ARBA00048600"/>
    </source>
</evidence>
<protein>
    <recommendedName>
        <fullName evidence="5 19">Biotin carboxylase</fullName>
        <ecNumber evidence="4 19">6.3.4.14</ecNumber>
    </recommendedName>
    <alternativeName>
        <fullName evidence="16 19">Acetyl-coenzyme A carboxylase biotin carboxylase subunit A</fullName>
    </alternativeName>
</protein>
<keyword evidence="6 19" id="KW-0444">Lipid biosynthesis</keyword>
<evidence type="ECO:0000256" key="1">
    <source>
        <dbReference type="ARBA" id="ARBA00003761"/>
    </source>
</evidence>
<evidence type="ECO:0000256" key="18">
    <source>
        <dbReference type="PROSITE-ProRule" id="PRU00409"/>
    </source>
</evidence>
<dbReference type="SUPFAM" id="SSF51246">
    <property type="entry name" value="Rudiment single hybrid motif"/>
    <property type="match status" value="1"/>
</dbReference>
<organism evidence="22 23">
    <name type="scientific">Psychrobacter pasteurii</name>
    <dbReference type="NCBI Taxonomy" id="1945520"/>
    <lineage>
        <taxon>Bacteria</taxon>
        <taxon>Pseudomonadati</taxon>
        <taxon>Pseudomonadota</taxon>
        <taxon>Gammaproteobacteria</taxon>
        <taxon>Moraxellales</taxon>
        <taxon>Moraxellaceae</taxon>
        <taxon>Psychrobacter</taxon>
    </lineage>
</organism>
<dbReference type="GO" id="GO:0004075">
    <property type="term" value="F:biotin carboxylase activity"/>
    <property type="evidence" value="ECO:0007669"/>
    <property type="project" value="UniProtKB-EC"/>
</dbReference>
<evidence type="ECO:0000259" key="21">
    <source>
        <dbReference type="PROSITE" id="PS50979"/>
    </source>
</evidence>
<name>A0A1R4EHJ4_9GAMM</name>
<keyword evidence="14 19" id="KW-0275">Fatty acid biosynthesis</keyword>
<dbReference type="PANTHER" id="PTHR48095">
    <property type="entry name" value="PYRUVATE CARBOXYLASE SUBUNIT A"/>
    <property type="match status" value="1"/>
</dbReference>
<keyword evidence="7 19" id="KW-0436">Ligase</keyword>
<dbReference type="Pfam" id="PF00289">
    <property type="entry name" value="Biotin_carb_N"/>
    <property type="match status" value="1"/>
</dbReference>
<proteinExistence type="predicted"/>
<dbReference type="SUPFAM" id="SSF52440">
    <property type="entry name" value="PreATP-grasp domain"/>
    <property type="match status" value="1"/>
</dbReference>
<dbReference type="Gene3D" id="3.40.50.20">
    <property type="match status" value="1"/>
</dbReference>
<dbReference type="Proteomes" id="UP000188169">
    <property type="component" value="Unassembled WGS sequence"/>
</dbReference>
<comment type="subunit">
    <text evidence="3 19">Acetyl-CoA carboxylase is a heterohexamer of biotin carboxyl carrier protein, biotin carboxylase and the two subunits of carboxyl transferase in a 2:2 complex.</text>
</comment>
<evidence type="ECO:0000256" key="8">
    <source>
        <dbReference type="ARBA" id="ARBA00022723"/>
    </source>
</evidence>
<gene>
    <name evidence="22" type="primary">accC_2</name>
    <name evidence="22" type="ORF">A1019T_01905</name>
</gene>
<sequence>MIKKLLIANRGEIALRIVRACKQLGIKTVGVYSTADEDLMHLRFVDEAICIGKPNASQSYLNTAAIITAAEITGSDAIHPGYGFLAENAEFAENIEEAGITFVGPHPDHIRLMGNKVSAINAMKQAGVPTVPGSVGTVTLHNAEEQAKNIGFPLLIKAAAGGGGRGMRIVERFDQLNEQVQAAKQEAELWFGDDSVYMERYLQNPRHIEVQVLGDGNGNAIHLYDRDCSLQRRHQKVLEEAPAPDIPDDIREPILLACVKACENIGYRGAGTFEFLFEDGEFFFIEMNTRIQVEHPITEMVTGIDVVVEQLRIAAGYGLSYRQSDISVHGHAIECRINAEDPQTFAPSPGKVTQYFIPSGAGVRFESHLYPGYEIPSYYDSLIGKLICHGQTREQAIAKTLHALDELIIEGIKTNIPLHRDLILKDPKFASQAQNIHYLEQCLLPKKTK</sequence>
<evidence type="ECO:0000256" key="19">
    <source>
        <dbReference type="RuleBase" id="RU365063"/>
    </source>
</evidence>
<dbReference type="AlphaFoldDB" id="A0A1R4EHJ4"/>
<dbReference type="Pfam" id="PF02786">
    <property type="entry name" value="CPSase_L_D2"/>
    <property type="match status" value="1"/>
</dbReference>
<evidence type="ECO:0000256" key="11">
    <source>
        <dbReference type="ARBA" id="ARBA00022840"/>
    </source>
</evidence>
<evidence type="ECO:0000256" key="2">
    <source>
        <dbReference type="ARBA" id="ARBA00004956"/>
    </source>
</evidence>
<dbReference type="InterPro" id="IPR016185">
    <property type="entry name" value="PreATP-grasp_dom_sf"/>
</dbReference>
<dbReference type="PROSITE" id="PS00866">
    <property type="entry name" value="CPSASE_1"/>
    <property type="match status" value="1"/>
</dbReference>
<comment type="catalytic activity">
    <reaction evidence="17 19">
        <text>N(6)-biotinyl-L-lysyl-[protein] + hydrogencarbonate + ATP = N(6)-carboxybiotinyl-L-lysyl-[protein] + ADP + phosphate + H(+)</text>
        <dbReference type="Rhea" id="RHEA:13501"/>
        <dbReference type="Rhea" id="RHEA-COMP:10505"/>
        <dbReference type="Rhea" id="RHEA-COMP:10506"/>
        <dbReference type="ChEBI" id="CHEBI:15378"/>
        <dbReference type="ChEBI" id="CHEBI:17544"/>
        <dbReference type="ChEBI" id="CHEBI:30616"/>
        <dbReference type="ChEBI" id="CHEBI:43474"/>
        <dbReference type="ChEBI" id="CHEBI:83144"/>
        <dbReference type="ChEBI" id="CHEBI:83145"/>
        <dbReference type="ChEBI" id="CHEBI:456216"/>
        <dbReference type="EC" id="6.3.4.14"/>
    </reaction>
</comment>
<keyword evidence="15 19" id="KW-0092">Biotin</keyword>
<dbReference type="InterPro" id="IPR013815">
    <property type="entry name" value="ATP_grasp_subdomain_1"/>
</dbReference>
<evidence type="ECO:0000256" key="12">
    <source>
        <dbReference type="ARBA" id="ARBA00022842"/>
    </source>
</evidence>
<dbReference type="EMBL" id="FUGD01000112">
    <property type="protein sequence ID" value="SJM37920.1"/>
    <property type="molecule type" value="Genomic_DNA"/>
</dbReference>
<evidence type="ECO:0000256" key="13">
    <source>
        <dbReference type="ARBA" id="ARBA00023098"/>
    </source>
</evidence>
<keyword evidence="12" id="KW-0460">Magnesium</keyword>
<dbReference type="OrthoDB" id="9763189at2"/>
<dbReference type="Gene3D" id="3.30.1490.20">
    <property type="entry name" value="ATP-grasp fold, A domain"/>
    <property type="match status" value="1"/>
</dbReference>
<feature type="domain" description="Biotin carboxylation" evidence="21">
    <location>
        <begin position="1"/>
        <end position="444"/>
    </location>
</feature>
<keyword evidence="13 19" id="KW-0443">Lipid metabolism</keyword>
<evidence type="ECO:0000256" key="10">
    <source>
        <dbReference type="ARBA" id="ARBA00022832"/>
    </source>
</evidence>
<dbReference type="GO" id="GO:2001295">
    <property type="term" value="P:malonyl-CoA biosynthetic process"/>
    <property type="evidence" value="ECO:0007669"/>
    <property type="project" value="UniProtKB-UniPathway"/>
</dbReference>
<evidence type="ECO:0000256" key="5">
    <source>
        <dbReference type="ARBA" id="ARBA00017242"/>
    </source>
</evidence>
<dbReference type="InterPro" id="IPR005479">
    <property type="entry name" value="CPAse_ATP-bd"/>
</dbReference>
<comment type="pathway">
    <text evidence="2 19">Lipid metabolism; malonyl-CoA biosynthesis; malonyl-CoA from acetyl-CoA: step 1/1.</text>
</comment>
<dbReference type="PROSITE" id="PS50979">
    <property type="entry name" value="BC"/>
    <property type="match status" value="1"/>
</dbReference>
<dbReference type="SUPFAM" id="SSF56059">
    <property type="entry name" value="Glutathione synthetase ATP-binding domain-like"/>
    <property type="match status" value="1"/>
</dbReference>
<keyword evidence="11 18" id="KW-0067">ATP-binding</keyword>
<dbReference type="SMART" id="SM00878">
    <property type="entry name" value="Biotin_carb_C"/>
    <property type="match status" value="1"/>
</dbReference>
<dbReference type="NCBIfam" id="NF006367">
    <property type="entry name" value="PRK08591.1"/>
    <property type="match status" value="1"/>
</dbReference>
<dbReference type="FunFam" id="3.30.1490.20:FF:000003">
    <property type="entry name" value="acetyl-CoA carboxylase isoform X1"/>
    <property type="match status" value="1"/>
</dbReference>
<evidence type="ECO:0000313" key="22">
    <source>
        <dbReference type="EMBL" id="SJM37920.1"/>
    </source>
</evidence>
<evidence type="ECO:0000256" key="3">
    <source>
        <dbReference type="ARBA" id="ARBA00011750"/>
    </source>
</evidence>
<keyword evidence="8" id="KW-0479">Metal-binding</keyword>
<dbReference type="FunFam" id="3.40.50.20:FF:000010">
    <property type="entry name" value="Propionyl-CoA carboxylase subunit alpha"/>
    <property type="match status" value="1"/>
</dbReference>